<dbReference type="Gene3D" id="3.40.50.300">
    <property type="entry name" value="P-loop containing nucleotide triphosphate hydrolases"/>
    <property type="match status" value="1"/>
</dbReference>
<dbReference type="InterPro" id="IPR029439">
    <property type="entry name" value="Wzt_C"/>
</dbReference>
<dbReference type="Pfam" id="PF00005">
    <property type="entry name" value="ABC_tran"/>
    <property type="match status" value="1"/>
</dbReference>
<dbReference type="InterPro" id="IPR003439">
    <property type="entry name" value="ABC_transporter-like_ATP-bd"/>
</dbReference>
<dbReference type="InterPro" id="IPR050683">
    <property type="entry name" value="Bact_Polysacc_Export_ATP-bd"/>
</dbReference>
<dbReference type="InterPro" id="IPR003593">
    <property type="entry name" value="AAA+_ATPase"/>
</dbReference>
<feature type="domain" description="ABC transporter" evidence="6">
    <location>
        <begin position="4"/>
        <end position="245"/>
    </location>
</feature>
<dbReference type="GO" id="GO:0140359">
    <property type="term" value="F:ABC-type transporter activity"/>
    <property type="evidence" value="ECO:0007669"/>
    <property type="project" value="InterPro"/>
</dbReference>
<evidence type="ECO:0000256" key="2">
    <source>
        <dbReference type="ARBA" id="ARBA00022448"/>
    </source>
</evidence>
<dbReference type="EMBL" id="CP025781">
    <property type="protein sequence ID" value="QBC43111.1"/>
    <property type="molecule type" value="Genomic_DNA"/>
</dbReference>
<comment type="similarity">
    <text evidence="1">Belongs to the ABC transporter superfamily.</text>
</comment>
<evidence type="ECO:0000256" key="1">
    <source>
        <dbReference type="ARBA" id="ARBA00005417"/>
    </source>
</evidence>
<dbReference type="SMART" id="SM00382">
    <property type="entry name" value="AAA"/>
    <property type="match status" value="1"/>
</dbReference>
<keyword evidence="2" id="KW-0813">Transport</keyword>
<evidence type="ECO:0000313" key="8">
    <source>
        <dbReference type="Proteomes" id="UP000515917"/>
    </source>
</evidence>
<dbReference type="Gene3D" id="2.70.50.60">
    <property type="entry name" value="abc- transporter (atp binding component) like domain"/>
    <property type="match status" value="1"/>
</dbReference>
<evidence type="ECO:0000256" key="4">
    <source>
        <dbReference type="ARBA" id="ARBA00022741"/>
    </source>
</evidence>
<dbReference type="InterPro" id="IPR027417">
    <property type="entry name" value="P-loop_NTPase"/>
</dbReference>
<name>A0A7G3G746_9NEIS</name>
<accession>A0A7G3G746</accession>
<sequence length="413" mass="45564">MALISVENVSKVFSIYPLRRHKLQALLGIDASRHCINKWALKEISFSIEAGESIAIVGRNGSGKSTLLKLICQTLSPSEGLITVNGRIGALLELGIGFHEELSGRENVYISGQLLGMSRHEIDQHIDSIIGFSELAEYIDIQLKKYSSGMQMRLAFSVATAVRPEILIVDEALSVGDAYFQHKCFDKIKAFQALGTSLLFVSHDPLAVKTLCDRAILLDKGKMLADDSPAAILDYYNALISNSENNKICIDEGVRSGTGEAKLLAVDVYKDNEKIQAVLSGSKIQIHVTYQVVQKIPDLTIGFLIKDRVGNEVFGSNTFLMQKKPPLKQGEKFQIIFELADFRLAAGSYNLSIALHSSYHHLIKNYDWWDHAATITVISDEVFAGVVRLDAAYLDGSPIELSLQSCIESENNE</sequence>
<dbReference type="GO" id="GO:0016887">
    <property type="term" value="F:ATP hydrolysis activity"/>
    <property type="evidence" value="ECO:0007669"/>
    <property type="project" value="InterPro"/>
</dbReference>
<dbReference type="Proteomes" id="UP000515917">
    <property type="component" value="Chromosome"/>
</dbReference>
<dbReference type="InterPro" id="IPR015860">
    <property type="entry name" value="ABC_transpr_TagH-like"/>
</dbReference>
<dbReference type="InterPro" id="IPR017871">
    <property type="entry name" value="ABC_transporter-like_CS"/>
</dbReference>
<evidence type="ECO:0000256" key="5">
    <source>
        <dbReference type="ARBA" id="ARBA00022840"/>
    </source>
</evidence>
<dbReference type="Pfam" id="PF14524">
    <property type="entry name" value="Wzt_C"/>
    <property type="match status" value="1"/>
</dbReference>
<keyword evidence="3" id="KW-1003">Cell membrane</keyword>
<dbReference type="KEGG" id="ifl:C1H71_05815"/>
<dbReference type="SUPFAM" id="SSF52540">
    <property type="entry name" value="P-loop containing nucleoside triphosphate hydrolases"/>
    <property type="match status" value="1"/>
</dbReference>
<dbReference type="GO" id="GO:0005524">
    <property type="term" value="F:ATP binding"/>
    <property type="evidence" value="ECO:0007669"/>
    <property type="project" value="UniProtKB-KW"/>
</dbReference>
<keyword evidence="4" id="KW-0547">Nucleotide-binding</keyword>
<dbReference type="CDD" id="cd10147">
    <property type="entry name" value="Wzt_C-like"/>
    <property type="match status" value="1"/>
</dbReference>
<reference evidence="7 8" key="1">
    <citation type="submission" date="2018-01" db="EMBL/GenBank/DDBJ databases">
        <title>Genome sequence of Iodobacter sp. strain PCH194 isolated from Indian Trans-Himalaya.</title>
        <authorList>
            <person name="Kumar V."/>
            <person name="Thakur V."/>
            <person name="Kumar S."/>
            <person name="Singh D."/>
        </authorList>
    </citation>
    <scope>NUCLEOTIDE SEQUENCE [LARGE SCALE GENOMIC DNA]</scope>
    <source>
        <strain evidence="7 8">PCH194</strain>
    </source>
</reference>
<keyword evidence="8" id="KW-1185">Reference proteome</keyword>
<dbReference type="PROSITE" id="PS50893">
    <property type="entry name" value="ABC_TRANSPORTER_2"/>
    <property type="match status" value="1"/>
</dbReference>
<organism evidence="7 8">
    <name type="scientific">Iodobacter fluviatilis</name>
    <dbReference type="NCBI Taxonomy" id="537"/>
    <lineage>
        <taxon>Bacteria</taxon>
        <taxon>Pseudomonadati</taxon>
        <taxon>Pseudomonadota</taxon>
        <taxon>Betaproteobacteria</taxon>
        <taxon>Neisseriales</taxon>
        <taxon>Chitinibacteraceae</taxon>
        <taxon>Iodobacter</taxon>
    </lineage>
</organism>
<evidence type="ECO:0000259" key="6">
    <source>
        <dbReference type="PROSITE" id="PS50893"/>
    </source>
</evidence>
<gene>
    <name evidence="7" type="ORF">C1H71_05815</name>
</gene>
<dbReference type="AlphaFoldDB" id="A0A7G3G746"/>
<dbReference type="PROSITE" id="PS00211">
    <property type="entry name" value="ABC_TRANSPORTER_1"/>
    <property type="match status" value="1"/>
</dbReference>
<dbReference type="CDD" id="cd03220">
    <property type="entry name" value="ABC_KpsT_Wzt"/>
    <property type="match status" value="1"/>
</dbReference>
<keyword evidence="3" id="KW-0472">Membrane</keyword>
<evidence type="ECO:0000256" key="3">
    <source>
        <dbReference type="ARBA" id="ARBA00022475"/>
    </source>
</evidence>
<dbReference type="PANTHER" id="PTHR46743">
    <property type="entry name" value="TEICHOIC ACIDS EXPORT ATP-BINDING PROTEIN TAGH"/>
    <property type="match status" value="1"/>
</dbReference>
<dbReference type="GO" id="GO:0016020">
    <property type="term" value="C:membrane"/>
    <property type="evidence" value="ECO:0007669"/>
    <property type="project" value="InterPro"/>
</dbReference>
<dbReference type="PANTHER" id="PTHR46743:SF2">
    <property type="entry name" value="TEICHOIC ACIDS EXPORT ATP-BINDING PROTEIN TAGH"/>
    <property type="match status" value="1"/>
</dbReference>
<protein>
    <submittedName>
        <fullName evidence="7">Sugar ABC transporter ATP-binding protein</fullName>
    </submittedName>
</protein>
<evidence type="ECO:0000313" key="7">
    <source>
        <dbReference type="EMBL" id="QBC43111.1"/>
    </source>
</evidence>
<keyword evidence="5 7" id="KW-0067">ATP-binding</keyword>
<dbReference type="RefSeq" id="WP_130105717.1">
    <property type="nucleotide sequence ID" value="NZ_CP025781.1"/>
</dbReference>
<proteinExistence type="inferred from homology"/>